<protein>
    <submittedName>
        <fullName evidence="4">Uncharacterized protein</fullName>
    </submittedName>
</protein>
<name>A0A423J9T2_9PSED</name>
<feature type="coiled-coil region" evidence="1">
    <location>
        <begin position="279"/>
        <end position="306"/>
    </location>
</feature>
<proteinExistence type="predicted"/>
<reference evidence="4 5" key="1">
    <citation type="submission" date="2016-10" db="EMBL/GenBank/DDBJ databases">
        <title>Comparative genome analysis of multiple Pseudomonas spp. focuses on biocontrol and plant growth promoting traits.</title>
        <authorList>
            <person name="Tao X.-Y."/>
            <person name="Taylor C.G."/>
        </authorList>
    </citation>
    <scope>NUCLEOTIDE SEQUENCE [LARGE SCALE GENOMIC DNA]</scope>
    <source>
        <strain evidence="4 5">94G2</strain>
    </source>
</reference>
<organism evidence="4 5">
    <name type="scientific">Pseudomonas frederiksbergensis</name>
    <dbReference type="NCBI Taxonomy" id="104087"/>
    <lineage>
        <taxon>Bacteria</taxon>
        <taxon>Pseudomonadati</taxon>
        <taxon>Pseudomonadota</taxon>
        <taxon>Gammaproteobacteria</taxon>
        <taxon>Pseudomonadales</taxon>
        <taxon>Pseudomonadaceae</taxon>
        <taxon>Pseudomonas</taxon>
    </lineage>
</organism>
<sequence length="578" mass="63130">MFGSGILDTVIGLIFVFLLVSVLVTIVNEMIAAVLMSRAKWLRRGIDRLIGSEWMEKVYAHPLIEGTARKDNTWIIERGPSYIPSRSFANVLMSVIQENSSAIAECQKALRAALDSAASTGATVESLRVQLSTAAGQMRAASGIQAAVASDLVRYLDANGSSNTRTWLCEVDSRVRELNNVGRPELAPLLQTLELMVADGVNTRAGIEELRQRFDAAVTTLLTGPATMVLREELTAMGKRLQGPYTVADAYADIEWFIDGISARYVRQTLEALPAGNLQKTLLTLFDDAKNDVEKLKENIEVWFNNGMDRVNGWYKRRSQLVIAILALVMAVAMNVDAILVFRHLQTYPAVGDAIAGQAMQFAKKNSSPVQGALIVADGEAFSGDLTLKPADNERNVTITSDNPHAKVRTSPVKVDKDATQVPFTVDVDMRSSENPGTATIKSEDASNEVKLTLAPSLLGQFNTVQKKLTDLTIPIGWVKEGTKAQRDNGQILPKFSDLSAFGDLAWQHALGWLLTALAATLGAPFWFDILNRVISIRAAGKPPEEEPKPPKAVSVPVEPGQSQQEADRLRQGEPRRR</sequence>
<evidence type="ECO:0000313" key="5">
    <source>
        <dbReference type="Proteomes" id="UP000283260"/>
    </source>
</evidence>
<feature type="transmembrane region" description="Helical" evidence="3">
    <location>
        <begin position="510"/>
        <end position="528"/>
    </location>
</feature>
<feature type="region of interest" description="Disordered" evidence="2">
    <location>
        <begin position="541"/>
        <end position="578"/>
    </location>
</feature>
<feature type="transmembrane region" description="Helical" evidence="3">
    <location>
        <begin position="12"/>
        <end position="35"/>
    </location>
</feature>
<evidence type="ECO:0000256" key="2">
    <source>
        <dbReference type="SAM" id="MobiDB-lite"/>
    </source>
</evidence>
<keyword evidence="3" id="KW-0472">Membrane</keyword>
<evidence type="ECO:0000256" key="1">
    <source>
        <dbReference type="SAM" id="Coils"/>
    </source>
</evidence>
<keyword evidence="3" id="KW-1133">Transmembrane helix</keyword>
<dbReference type="RefSeq" id="WP_123496296.1">
    <property type="nucleotide sequence ID" value="NZ_MOBL01000007.1"/>
</dbReference>
<evidence type="ECO:0000256" key="3">
    <source>
        <dbReference type="SAM" id="Phobius"/>
    </source>
</evidence>
<feature type="compositionally biased region" description="Basic and acidic residues" evidence="2">
    <location>
        <begin position="566"/>
        <end position="578"/>
    </location>
</feature>
<dbReference type="Proteomes" id="UP000283260">
    <property type="component" value="Unassembled WGS sequence"/>
</dbReference>
<dbReference type="AlphaFoldDB" id="A0A423J9T2"/>
<feature type="transmembrane region" description="Helical" evidence="3">
    <location>
        <begin position="321"/>
        <end position="342"/>
    </location>
</feature>
<dbReference type="EMBL" id="MOBL01000007">
    <property type="protein sequence ID" value="RON34425.1"/>
    <property type="molecule type" value="Genomic_DNA"/>
</dbReference>
<keyword evidence="3" id="KW-0812">Transmembrane</keyword>
<keyword evidence="1" id="KW-0175">Coiled coil</keyword>
<comment type="caution">
    <text evidence="4">The sequence shown here is derived from an EMBL/GenBank/DDBJ whole genome shotgun (WGS) entry which is preliminary data.</text>
</comment>
<gene>
    <name evidence="4" type="ORF">BK661_10115</name>
</gene>
<accession>A0A423J9T2</accession>
<evidence type="ECO:0000313" key="4">
    <source>
        <dbReference type="EMBL" id="RON34425.1"/>
    </source>
</evidence>